<proteinExistence type="predicted"/>
<keyword evidence="5" id="KW-0472">Membrane</keyword>
<feature type="region of interest" description="Disordered" evidence="8">
    <location>
        <begin position="944"/>
        <end position="977"/>
    </location>
</feature>
<evidence type="ECO:0000256" key="1">
    <source>
        <dbReference type="ARBA" id="ARBA00004342"/>
    </source>
</evidence>
<evidence type="ECO:0000256" key="6">
    <source>
        <dbReference type="ARBA" id="ARBA00023288"/>
    </source>
</evidence>
<evidence type="ECO:0000256" key="5">
    <source>
        <dbReference type="ARBA" id="ARBA00023136"/>
    </source>
</evidence>
<dbReference type="Proteomes" id="UP001295444">
    <property type="component" value="Chromosome 05"/>
</dbReference>
<dbReference type="InterPro" id="IPR029304">
    <property type="entry name" value="AKAP2_C"/>
</dbReference>
<dbReference type="PANTHER" id="PTHR10498">
    <property type="entry name" value="PARALEMMIN-RELATED"/>
    <property type="match status" value="1"/>
</dbReference>
<feature type="region of interest" description="Disordered" evidence="8">
    <location>
        <begin position="1062"/>
        <end position="1089"/>
    </location>
</feature>
<feature type="region of interest" description="Disordered" evidence="8">
    <location>
        <begin position="1166"/>
        <end position="1240"/>
    </location>
</feature>
<name>A0AAD1S664_PELCU</name>
<feature type="coiled-coil region" evidence="7">
    <location>
        <begin position="24"/>
        <end position="125"/>
    </location>
</feature>
<evidence type="ECO:0000313" key="11">
    <source>
        <dbReference type="Proteomes" id="UP001295444"/>
    </source>
</evidence>
<feature type="compositionally biased region" description="Polar residues" evidence="8">
    <location>
        <begin position="947"/>
        <end position="959"/>
    </location>
</feature>
<feature type="region of interest" description="Disordered" evidence="8">
    <location>
        <begin position="1"/>
        <end position="22"/>
    </location>
</feature>
<comment type="subcellular location">
    <subcellularLocation>
        <location evidence="1">Cell membrane</location>
        <topology evidence="1">Lipid-anchor</topology>
        <orientation evidence="1">Cytoplasmic side</orientation>
    </subcellularLocation>
</comment>
<feature type="region of interest" description="Disordered" evidence="8">
    <location>
        <begin position="531"/>
        <end position="552"/>
    </location>
</feature>
<reference evidence="10" key="1">
    <citation type="submission" date="2022-03" db="EMBL/GenBank/DDBJ databases">
        <authorList>
            <person name="Alioto T."/>
            <person name="Alioto T."/>
            <person name="Gomez Garrido J."/>
        </authorList>
    </citation>
    <scope>NUCLEOTIDE SEQUENCE</scope>
</reference>
<dbReference type="GO" id="GO:0008360">
    <property type="term" value="P:regulation of cell shape"/>
    <property type="evidence" value="ECO:0007669"/>
    <property type="project" value="InterPro"/>
</dbReference>
<keyword evidence="11" id="KW-1185">Reference proteome</keyword>
<dbReference type="GO" id="GO:0005886">
    <property type="term" value="C:plasma membrane"/>
    <property type="evidence" value="ECO:0007669"/>
    <property type="project" value="UniProtKB-SubCell"/>
</dbReference>
<keyword evidence="4 7" id="KW-0175">Coiled coil</keyword>
<evidence type="ECO:0000256" key="3">
    <source>
        <dbReference type="ARBA" id="ARBA00022553"/>
    </source>
</evidence>
<feature type="region of interest" description="Disordered" evidence="8">
    <location>
        <begin position="373"/>
        <end position="399"/>
    </location>
</feature>
<gene>
    <name evidence="10" type="ORF">PECUL_23A005350</name>
</gene>
<keyword evidence="3" id="KW-0597">Phosphoprotein</keyword>
<evidence type="ECO:0000256" key="7">
    <source>
        <dbReference type="SAM" id="Coils"/>
    </source>
</evidence>
<feature type="compositionally biased region" description="Polar residues" evidence="8">
    <location>
        <begin position="531"/>
        <end position="542"/>
    </location>
</feature>
<feature type="compositionally biased region" description="Polar residues" evidence="8">
    <location>
        <begin position="377"/>
        <end position="386"/>
    </location>
</feature>
<dbReference type="Pfam" id="PF15304">
    <property type="entry name" value="AKAP2_C"/>
    <property type="match status" value="1"/>
</dbReference>
<keyword evidence="2" id="KW-1003">Cell membrane</keyword>
<feature type="compositionally biased region" description="Polar residues" evidence="8">
    <location>
        <begin position="1178"/>
        <end position="1189"/>
    </location>
</feature>
<feature type="compositionally biased region" description="Basic and acidic residues" evidence="8">
    <location>
        <begin position="1"/>
        <end position="11"/>
    </location>
</feature>
<organism evidence="10 11">
    <name type="scientific">Pelobates cultripes</name>
    <name type="common">Western spadefoot toad</name>
    <dbReference type="NCBI Taxonomy" id="61616"/>
    <lineage>
        <taxon>Eukaryota</taxon>
        <taxon>Metazoa</taxon>
        <taxon>Chordata</taxon>
        <taxon>Craniata</taxon>
        <taxon>Vertebrata</taxon>
        <taxon>Euteleostomi</taxon>
        <taxon>Amphibia</taxon>
        <taxon>Batrachia</taxon>
        <taxon>Anura</taxon>
        <taxon>Pelobatoidea</taxon>
        <taxon>Pelobatidae</taxon>
        <taxon>Pelobates</taxon>
    </lineage>
</organism>
<evidence type="ECO:0000256" key="4">
    <source>
        <dbReference type="ARBA" id="ARBA00023054"/>
    </source>
</evidence>
<feature type="compositionally biased region" description="Basic and acidic residues" evidence="8">
    <location>
        <begin position="426"/>
        <end position="443"/>
    </location>
</feature>
<sequence>MAEAELHRERLQAISEKRKRQTAIEDKRQQLDDQILQLQHLKSKLLREKWLLQGVPTGSVEEEEARRKQCEEDEKKLKILEDNVHRLEQDIEQLESEESLISAKEQILREKLKETEISFEDLQKSLSNQDKDAVSYIYSQIPEFTNLNSHKPETPPACDGATRVATLCAMEINVEKDRKTGETRILSTSPIDPESVHQRGVKVYDDGNKVVYEVHHAGTVVENGVHKLSTRDVDNLIQKTAQTNVIRGQDRETLPERTVIFEGNPIQGKEQMHFKEAKLELVHKSNKGLPSNPGNQHARSGRNELIEATLEQPVTMIFMGYQNIDDEEETKKVLGYDDTIKAELVLIDEDDEKSLREKTVTDVSTMDGNAAELVSGKQLTETTEPSSPEGKEESLATEPVTELKKKSVQFKDIEELEDEISNTQEAKPHISEDDIKLRNRKDQNSANLPDPADLILTSRETMEIEVQASEHKGVTLVTPDDPADNQATLLSVIPSQNGLKDRHESIDSDVAKEIQYLDEVLEANCCDTSTDNPFNGSSSPEPTTIRVDGSGPHISVTNETFTPELETISVDLKKFPVVGLFELAEEAEPIKINGHSPSDIKHEPTDVFTYPTSPNSSNSSRRSSKDGDITPKIIKKEAKFELRAFHEEKKPSKLFEDFNEREHIRVRKVRPSEEVVELEKERLELIRSQAVKKNPGIATKWWNPPQEKTLEEQLDSDHLESHMKYKERKQKLQQHATSPPPIKNNTTQVITSVSTAVNKEDIVTEQIDFSAARKQFLNMENTSQSNFKVPPKRSNLYSVKPFYKVSHDNNSQSSITVTNQTTPCVKSVHVESNEMPLLKAEKVNCISEDQQMDSERYLLESTDDFLSATATLTVVRDDENDLTDQFTKSITVSSLPEELDSGLDDLSLKSQDTTIMETLSNDFSMDNISDSGASIETMNALHESSLGDISQPQTPLNDETPSDYALEKGSKSFSDQGFYSPSSTLRDSILDDHLEYHAGILVQNVIQQALAEKAGITGCTNSECLSDNKSIVSDENVNEPSVFTSSPTQTINPETCHDSAFEPPQVSSPVQDARGVTVTPKTPEPEKELRPEKFLQPLSIIPEPEDTFEEIKHESYFSKYSQAAELRSTASILATQESEITVGPFKLRSKKQRTLSMIEEEIRAAQEREQELKRQRQSLSGPQSPSGKTPSVAPVRTVSYKTAPGKIEKVKTPTSPRGECFPTQPDELLEEGAGSQRPKNLMQTLMDDFETHKSKRRDKMDDSSVLEAVRVNRRKSALALRWEAGIYANREEDE</sequence>
<accession>A0AAD1S664</accession>
<feature type="domain" description="A-kinase anchor protein 2 C-terminal" evidence="9">
    <location>
        <begin position="1143"/>
        <end position="1288"/>
    </location>
</feature>
<evidence type="ECO:0000256" key="2">
    <source>
        <dbReference type="ARBA" id="ARBA00022475"/>
    </source>
</evidence>
<feature type="region of interest" description="Disordered" evidence="8">
    <location>
        <begin position="418"/>
        <end position="451"/>
    </location>
</feature>
<evidence type="ECO:0000256" key="8">
    <source>
        <dbReference type="SAM" id="MobiDB-lite"/>
    </source>
</evidence>
<evidence type="ECO:0000313" key="10">
    <source>
        <dbReference type="EMBL" id="CAH2293595.1"/>
    </source>
</evidence>
<protein>
    <submittedName>
        <fullName evidence="10">A-kinase anchor 2-like isoform X1</fullName>
    </submittedName>
</protein>
<dbReference type="InterPro" id="IPR004965">
    <property type="entry name" value="Paralemmin"/>
</dbReference>
<dbReference type="PANTHER" id="PTHR10498:SF10">
    <property type="entry name" value="PALM2 AND AKAP2 FUSION-RELATED"/>
    <property type="match status" value="1"/>
</dbReference>
<dbReference type="Pfam" id="PF03285">
    <property type="entry name" value="Paralemmin"/>
    <property type="match status" value="1"/>
</dbReference>
<feature type="region of interest" description="Disordered" evidence="8">
    <location>
        <begin position="592"/>
        <end position="630"/>
    </location>
</feature>
<evidence type="ECO:0000259" key="9">
    <source>
        <dbReference type="Pfam" id="PF15304"/>
    </source>
</evidence>
<keyword evidence="6" id="KW-0449">Lipoprotein</keyword>
<dbReference type="EMBL" id="OW240916">
    <property type="protein sequence ID" value="CAH2293595.1"/>
    <property type="molecule type" value="Genomic_DNA"/>
</dbReference>